<accession>A0ABQ2WPN8</accession>
<dbReference type="EMBL" id="BMYR01000010">
    <property type="protein sequence ID" value="GGW67301.1"/>
    <property type="molecule type" value="Genomic_DNA"/>
</dbReference>
<feature type="transmembrane region" description="Helical" evidence="1">
    <location>
        <begin position="6"/>
        <end position="27"/>
    </location>
</feature>
<organism evidence="2 3">
    <name type="scientific">Alishewanella tabrizica</name>
    <dbReference type="NCBI Taxonomy" id="671278"/>
    <lineage>
        <taxon>Bacteria</taxon>
        <taxon>Pseudomonadati</taxon>
        <taxon>Pseudomonadota</taxon>
        <taxon>Gammaproteobacteria</taxon>
        <taxon>Alteromonadales</taxon>
        <taxon>Alteromonadaceae</taxon>
        <taxon>Alishewanella</taxon>
    </lineage>
</organism>
<feature type="transmembrane region" description="Helical" evidence="1">
    <location>
        <begin position="77"/>
        <end position="99"/>
    </location>
</feature>
<gene>
    <name evidence="2" type="ORF">GCM10008111_24140</name>
</gene>
<dbReference type="RefSeq" id="WP_189483483.1">
    <property type="nucleotide sequence ID" value="NZ_BMYR01000010.1"/>
</dbReference>
<keyword evidence="3" id="KW-1185">Reference proteome</keyword>
<sequence>MDDSLMVATIVGVFCGIPLMILGYLVAVKQKRNLLSSWDDMAYRDANLVGLIMGSSVFTTGLLILMASAAFSLSFLSLLQALLVMSVSVVIPLLAALYVNIKHTKPS</sequence>
<name>A0ABQ2WPN8_9ALTE</name>
<evidence type="ECO:0000256" key="1">
    <source>
        <dbReference type="SAM" id="Phobius"/>
    </source>
</evidence>
<keyword evidence="1" id="KW-0812">Transmembrane</keyword>
<feature type="transmembrane region" description="Helical" evidence="1">
    <location>
        <begin position="48"/>
        <end position="71"/>
    </location>
</feature>
<evidence type="ECO:0000313" key="2">
    <source>
        <dbReference type="EMBL" id="GGW67301.1"/>
    </source>
</evidence>
<protein>
    <submittedName>
        <fullName evidence="2">Uncharacterized protein</fullName>
    </submittedName>
</protein>
<comment type="caution">
    <text evidence="2">The sequence shown here is derived from an EMBL/GenBank/DDBJ whole genome shotgun (WGS) entry which is preliminary data.</text>
</comment>
<evidence type="ECO:0000313" key="3">
    <source>
        <dbReference type="Proteomes" id="UP000634667"/>
    </source>
</evidence>
<reference evidence="3" key="1">
    <citation type="journal article" date="2019" name="Int. J. Syst. Evol. Microbiol.">
        <title>The Global Catalogue of Microorganisms (GCM) 10K type strain sequencing project: providing services to taxonomists for standard genome sequencing and annotation.</title>
        <authorList>
            <consortium name="The Broad Institute Genomics Platform"/>
            <consortium name="The Broad Institute Genome Sequencing Center for Infectious Disease"/>
            <person name="Wu L."/>
            <person name="Ma J."/>
        </authorList>
    </citation>
    <scope>NUCLEOTIDE SEQUENCE [LARGE SCALE GENOMIC DNA]</scope>
    <source>
        <strain evidence="3">KCTC 23723</strain>
    </source>
</reference>
<dbReference type="Proteomes" id="UP000634667">
    <property type="component" value="Unassembled WGS sequence"/>
</dbReference>
<proteinExistence type="predicted"/>
<keyword evidence="1" id="KW-0472">Membrane</keyword>
<keyword evidence="1" id="KW-1133">Transmembrane helix</keyword>